<dbReference type="AlphaFoldDB" id="A0A561SA72"/>
<dbReference type="EMBL" id="VIWT01000008">
    <property type="protein sequence ID" value="TWF71705.1"/>
    <property type="molecule type" value="Genomic_DNA"/>
</dbReference>
<keyword evidence="2" id="KW-1185">Reference proteome</keyword>
<accession>A0A561SA72</accession>
<protein>
    <submittedName>
        <fullName evidence="1">Uncharacterized protein</fullName>
    </submittedName>
</protein>
<evidence type="ECO:0000313" key="1">
    <source>
        <dbReference type="EMBL" id="TWF71705.1"/>
    </source>
</evidence>
<dbReference type="RefSeq" id="WP_145911503.1">
    <property type="nucleotide sequence ID" value="NZ_BAAAMZ010000022.1"/>
</dbReference>
<reference evidence="1 2" key="1">
    <citation type="submission" date="2019-06" db="EMBL/GenBank/DDBJ databases">
        <title>Sequencing the genomes of 1000 actinobacteria strains.</title>
        <authorList>
            <person name="Klenk H.-P."/>
        </authorList>
    </citation>
    <scope>NUCLEOTIDE SEQUENCE [LARGE SCALE GENOMIC DNA]</scope>
    <source>
        <strain evidence="1 2">DSM 44826</strain>
    </source>
</reference>
<comment type="caution">
    <text evidence="1">The sequence shown here is derived from an EMBL/GenBank/DDBJ whole genome shotgun (WGS) entry which is preliminary data.</text>
</comment>
<dbReference type="Proteomes" id="UP000317940">
    <property type="component" value="Unassembled WGS sequence"/>
</dbReference>
<organism evidence="1 2">
    <name type="scientific">Kitasatospora viridis</name>
    <dbReference type="NCBI Taxonomy" id="281105"/>
    <lineage>
        <taxon>Bacteria</taxon>
        <taxon>Bacillati</taxon>
        <taxon>Actinomycetota</taxon>
        <taxon>Actinomycetes</taxon>
        <taxon>Kitasatosporales</taxon>
        <taxon>Streptomycetaceae</taxon>
        <taxon>Kitasatospora</taxon>
    </lineage>
</organism>
<gene>
    <name evidence="1" type="ORF">FHX73_1876</name>
</gene>
<sequence>MTPADPAPQIPVTLARDTLHHFGYLPGHKVGSFTRPLIAALAAADRRNRAILTEAYPVEAAAVDLAMNHEDGPDRLAEIACVGPAAKKDPHTDRQPPYAEGDTIKVYDRQYGERYFAKVTSVDYTGRLDPWTVGFESVHPVTPNDSRHHVGTLECDHDGASLNILPTLPTDLV</sequence>
<name>A0A561SA72_9ACTN</name>
<proteinExistence type="predicted"/>
<evidence type="ECO:0000313" key="2">
    <source>
        <dbReference type="Proteomes" id="UP000317940"/>
    </source>
</evidence>